<keyword evidence="2" id="KW-1185">Reference proteome</keyword>
<gene>
    <name evidence="1" type="ORF">EFK50_01170</name>
</gene>
<evidence type="ECO:0000313" key="2">
    <source>
        <dbReference type="Proteomes" id="UP000267128"/>
    </source>
</evidence>
<proteinExistence type="predicted"/>
<name>A0A3N0CS34_9ACTN</name>
<sequence length="74" mass="8245">MSTKEVLDQINDAISDWEVGPDAMRCGAPEAARASIPQGRRRVAHPGMVLVNLTVDTTKFVQAIRRRTKGRSRR</sequence>
<dbReference type="EMBL" id="RJSE01000001">
    <property type="protein sequence ID" value="RNL66267.1"/>
    <property type="molecule type" value="Genomic_DNA"/>
</dbReference>
<comment type="caution">
    <text evidence="1">The sequence shown here is derived from an EMBL/GenBank/DDBJ whole genome shotgun (WGS) entry which is preliminary data.</text>
</comment>
<evidence type="ECO:0000313" key="1">
    <source>
        <dbReference type="EMBL" id="RNL66267.1"/>
    </source>
</evidence>
<organism evidence="1 2">
    <name type="scientific">Nocardioides marmoriginsengisoli</name>
    <dbReference type="NCBI Taxonomy" id="661483"/>
    <lineage>
        <taxon>Bacteria</taxon>
        <taxon>Bacillati</taxon>
        <taxon>Actinomycetota</taxon>
        <taxon>Actinomycetes</taxon>
        <taxon>Propionibacteriales</taxon>
        <taxon>Nocardioidaceae</taxon>
        <taxon>Nocardioides</taxon>
    </lineage>
</organism>
<dbReference type="AlphaFoldDB" id="A0A3N0CS34"/>
<dbReference type="Proteomes" id="UP000267128">
    <property type="component" value="Unassembled WGS sequence"/>
</dbReference>
<reference evidence="1 2" key="1">
    <citation type="submission" date="2018-11" db="EMBL/GenBank/DDBJ databases">
        <authorList>
            <person name="Li F."/>
        </authorList>
    </citation>
    <scope>NUCLEOTIDE SEQUENCE [LARGE SCALE GENOMIC DNA]</scope>
    <source>
        <strain evidence="1 2">Gsoil 097</strain>
    </source>
</reference>
<protein>
    <submittedName>
        <fullName evidence="1">Uncharacterized protein</fullName>
    </submittedName>
</protein>
<accession>A0A3N0CS34</accession>
<dbReference type="RefSeq" id="WP_123225712.1">
    <property type="nucleotide sequence ID" value="NZ_RJSE01000001.1"/>
</dbReference>